<dbReference type="STRING" id="1529.SAMN04487885_101136"/>
<dbReference type="GeneID" id="90544795"/>
<protein>
    <recommendedName>
        <fullName evidence="3">Lipoprotein</fullName>
    </recommendedName>
</protein>
<dbReference type="eggNOG" id="COG0823">
    <property type="taxonomic scope" value="Bacteria"/>
</dbReference>
<dbReference type="OrthoDB" id="1896796at2"/>
<proteinExistence type="predicted"/>
<sequence>MKNRIIMLMIIIFPIIIFNGCSNKENKQPEDNSNKNSIKIDDAILAEEKEKSFYELFSLSKGKKHSLEKIEGLIDFKYDIFSQVKLQLIFVDKGNNLIKNKLVVDTLKGKNSIEDLYSIIDFKLSPHGKYIAYRGYKKDNMESIDDLKFYNVEKGDSISINSNVVISGDMYEFKDESTLIYYGVNPKDRIQGIYEYDIEDKSERVVYEVKNEYLTHLSYIKKDLYLVLQDDLKELKLSLIDLNTKTNTIISSEVEKIFDSHVIEDTLYFIGKFKSEELAVYKYKDGVLKRLTYGFPNVVYEKSYLSSDKDGNLYFIGYEDHEDVRDVYSIKKDDSVNLISNRSAKYLIYKNTSYLE</sequence>
<keyword evidence="2" id="KW-1185">Reference proteome</keyword>
<gene>
    <name evidence="1" type="ORF">SAMN04487885_101136</name>
</gene>
<evidence type="ECO:0000313" key="1">
    <source>
        <dbReference type="EMBL" id="SFF49796.1"/>
    </source>
</evidence>
<dbReference type="SUPFAM" id="SSF69304">
    <property type="entry name" value="Tricorn protease N-terminal domain"/>
    <property type="match status" value="1"/>
</dbReference>
<dbReference type="EMBL" id="FOOE01000001">
    <property type="protein sequence ID" value="SFF49796.1"/>
    <property type="molecule type" value="Genomic_DNA"/>
</dbReference>
<dbReference type="AlphaFoldDB" id="A0A1I2JA55"/>
<evidence type="ECO:0008006" key="3">
    <source>
        <dbReference type="Google" id="ProtNLM"/>
    </source>
</evidence>
<dbReference type="Proteomes" id="UP000182135">
    <property type="component" value="Unassembled WGS sequence"/>
</dbReference>
<name>A0A1I2JA55_9CLOT</name>
<reference evidence="1 2" key="1">
    <citation type="submission" date="2016-10" db="EMBL/GenBank/DDBJ databases">
        <authorList>
            <person name="de Groot N.N."/>
        </authorList>
    </citation>
    <scope>NUCLEOTIDE SEQUENCE [LARGE SCALE GENOMIC DNA]</scope>
    <source>
        <strain evidence="1 2">NLAE-zl-G419</strain>
    </source>
</reference>
<evidence type="ECO:0000313" key="2">
    <source>
        <dbReference type="Proteomes" id="UP000182135"/>
    </source>
</evidence>
<dbReference type="RefSeq" id="WP_027638347.1">
    <property type="nucleotide sequence ID" value="NZ_BAAACD010000029.1"/>
</dbReference>
<accession>A0A1I2JA55</accession>
<organism evidence="1 2">
    <name type="scientific">Clostridium cadaveris</name>
    <dbReference type="NCBI Taxonomy" id="1529"/>
    <lineage>
        <taxon>Bacteria</taxon>
        <taxon>Bacillati</taxon>
        <taxon>Bacillota</taxon>
        <taxon>Clostridia</taxon>
        <taxon>Eubacteriales</taxon>
        <taxon>Clostridiaceae</taxon>
        <taxon>Clostridium</taxon>
    </lineage>
</organism>